<dbReference type="SUPFAM" id="SSF47391">
    <property type="entry name" value="Dimerization-anchoring domain of cAMP-dependent PK regulatory subunit"/>
    <property type="match status" value="1"/>
</dbReference>
<protein>
    <submittedName>
        <fullName evidence="1">Uncharacterized protein</fullName>
    </submittedName>
</protein>
<dbReference type="CDD" id="cd22976">
    <property type="entry name" value="DD_EFCAB10"/>
    <property type="match status" value="1"/>
</dbReference>
<name>A0A8C6TSE6_9GOBI</name>
<reference evidence="1" key="2">
    <citation type="submission" date="2025-09" db="UniProtKB">
        <authorList>
            <consortium name="Ensembl"/>
        </authorList>
    </citation>
    <scope>IDENTIFICATION</scope>
</reference>
<dbReference type="InterPro" id="IPR049760">
    <property type="entry name" value="DD_EFCAB10"/>
</dbReference>
<sequence>MASEREEEAQKYLQKHKIPELMDNLMSLVLFHRPGKTWTCQGLVQFESL</sequence>
<accession>A0A8C6TSE6</accession>
<dbReference type="Proteomes" id="UP000694523">
    <property type="component" value="Unplaced"/>
</dbReference>
<evidence type="ECO:0000313" key="1">
    <source>
        <dbReference type="Ensembl" id="ENSNMLP00000026580.1"/>
    </source>
</evidence>
<keyword evidence="2" id="KW-1185">Reference proteome</keyword>
<reference evidence="1" key="1">
    <citation type="submission" date="2025-08" db="UniProtKB">
        <authorList>
            <consortium name="Ensembl"/>
        </authorList>
    </citation>
    <scope>IDENTIFICATION</scope>
</reference>
<organism evidence="1 2">
    <name type="scientific">Neogobius melanostomus</name>
    <name type="common">round goby</name>
    <dbReference type="NCBI Taxonomy" id="47308"/>
    <lineage>
        <taxon>Eukaryota</taxon>
        <taxon>Metazoa</taxon>
        <taxon>Chordata</taxon>
        <taxon>Craniata</taxon>
        <taxon>Vertebrata</taxon>
        <taxon>Euteleostomi</taxon>
        <taxon>Actinopterygii</taxon>
        <taxon>Neopterygii</taxon>
        <taxon>Teleostei</taxon>
        <taxon>Neoteleostei</taxon>
        <taxon>Acanthomorphata</taxon>
        <taxon>Gobiaria</taxon>
        <taxon>Gobiiformes</taxon>
        <taxon>Gobioidei</taxon>
        <taxon>Gobiidae</taxon>
        <taxon>Benthophilinae</taxon>
        <taxon>Neogobiini</taxon>
        <taxon>Neogobius</taxon>
    </lineage>
</organism>
<proteinExistence type="predicted"/>
<dbReference type="AlphaFoldDB" id="A0A8C6TSE6"/>
<evidence type="ECO:0000313" key="2">
    <source>
        <dbReference type="Proteomes" id="UP000694523"/>
    </source>
</evidence>
<dbReference type="Ensembl" id="ENSNMLT00000029714.1">
    <property type="protein sequence ID" value="ENSNMLP00000026580.1"/>
    <property type="gene ID" value="ENSNMLG00000016969.1"/>
</dbReference>